<dbReference type="Proteomes" id="UP000886998">
    <property type="component" value="Unassembled WGS sequence"/>
</dbReference>
<evidence type="ECO:0000256" key="3">
    <source>
        <dbReference type="ARBA" id="ARBA00023157"/>
    </source>
</evidence>
<dbReference type="OrthoDB" id="6430252at2759"/>
<evidence type="ECO:0000256" key="1">
    <source>
        <dbReference type="ARBA" id="ARBA00004613"/>
    </source>
</evidence>
<comment type="subcellular location">
    <subcellularLocation>
        <location evidence="1">Secreted</location>
    </subcellularLocation>
</comment>
<proteinExistence type="predicted"/>
<dbReference type="GO" id="GO:0005576">
    <property type="term" value="C:extracellular region"/>
    <property type="evidence" value="ECO:0007669"/>
    <property type="project" value="UniProtKB-SubCell"/>
</dbReference>
<dbReference type="AlphaFoldDB" id="A0A8X7BXX6"/>
<feature type="chain" id="PRO_5036455761" evidence="4">
    <location>
        <begin position="21"/>
        <end position="133"/>
    </location>
</feature>
<accession>A0A8X7BXX6</accession>
<evidence type="ECO:0000313" key="5">
    <source>
        <dbReference type="EMBL" id="GFY49216.1"/>
    </source>
</evidence>
<feature type="signal peptide" evidence="4">
    <location>
        <begin position="1"/>
        <end position="20"/>
    </location>
</feature>
<keyword evidence="3" id="KW-1015">Disulfide bond</keyword>
<protein>
    <submittedName>
        <fullName evidence="5">Uncharacterized protein</fullName>
    </submittedName>
</protein>
<comment type="caution">
    <text evidence="5">The sequence shown here is derived from an EMBL/GenBank/DDBJ whole genome shotgun (WGS) entry which is preliminary data.</text>
</comment>
<keyword evidence="4" id="KW-0732">Signal</keyword>
<reference evidence="5" key="1">
    <citation type="submission" date="2020-08" db="EMBL/GenBank/DDBJ databases">
        <title>Multicomponent nature underlies the extraordinary mechanical properties of spider dragline silk.</title>
        <authorList>
            <person name="Kono N."/>
            <person name="Nakamura H."/>
            <person name="Mori M."/>
            <person name="Yoshida Y."/>
            <person name="Ohtoshi R."/>
            <person name="Malay A.D."/>
            <person name="Moran D.A.P."/>
            <person name="Tomita M."/>
            <person name="Numata K."/>
            <person name="Arakawa K."/>
        </authorList>
    </citation>
    <scope>NUCLEOTIDE SEQUENCE</scope>
</reference>
<keyword evidence="6" id="KW-1185">Reference proteome</keyword>
<sequence length="133" mass="15285">MRGTIQCLIIFSVLVAYVMSDSLEDEMEADSLSELLENLDLVEDGLQIDEKEFRSDACVLKNHDCTRHRHSCCHSKMFKFKCTCFYKEGNDTADDTSTTEEEICTCQQVWYHALAEDLIDRGTQLLKNWIGFG</sequence>
<evidence type="ECO:0000313" key="6">
    <source>
        <dbReference type="Proteomes" id="UP000886998"/>
    </source>
</evidence>
<dbReference type="InterPro" id="IPR011142">
    <property type="entry name" value="Spider_toxin_CSTX_Knottin_CS"/>
</dbReference>
<dbReference type="EMBL" id="BMAV01006880">
    <property type="protein sequence ID" value="GFY49216.1"/>
    <property type="molecule type" value="Genomic_DNA"/>
</dbReference>
<organism evidence="5 6">
    <name type="scientific">Trichonephila inaurata madagascariensis</name>
    <dbReference type="NCBI Taxonomy" id="2747483"/>
    <lineage>
        <taxon>Eukaryota</taxon>
        <taxon>Metazoa</taxon>
        <taxon>Ecdysozoa</taxon>
        <taxon>Arthropoda</taxon>
        <taxon>Chelicerata</taxon>
        <taxon>Arachnida</taxon>
        <taxon>Araneae</taxon>
        <taxon>Araneomorphae</taxon>
        <taxon>Entelegynae</taxon>
        <taxon>Araneoidea</taxon>
        <taxon>Nephilidae</taxon>
        <taxon>Trichonephila</taxon>
        <taxon>Trichonephila inaurata</taxon>
    </lineage>
</organism>
<gene>
    <name evidence="5" type="primary">AVEN_229883_1</name>
    <name evidence="5" type="ORF">TNIN_272481</name>
</gene>
<keyword evidence="2" id="KW-0964">Secreted</keyword>
<evidence type="ECO:0000256" key="4">
    <source>
        <dbReference type="SAM" id="SignalP"/>
    </source>
</evidence>
<dbReference type="PROSITE" id="PS60029">
    <property type="entry name" value="SPIDER_CSTX"/>
    <property type="match status" value="1"/>
</dbReference>
<name>A0A8X7BXX6_9ARAC</name>
<evidence type="ECO:0000256" key="2">
    <source>
        <dbReference type="ARBA" id="ARBA00022525"/>
    </source>
</evidence>